<dbReference type="PANTHER" id="PTHR44196:SF2">
    <property type="entry name" value="SHORT-CHAIN DEHYDROGENASE-RELATED"/>
    <property type="match status" value="1"/>
</dbReference>
<dbReference type="PRINTS" id="PR00081">
    <property type="entry name" value="GDHRDH"/>
</dbReference>
<evidence type="ECO:0000256" key="3">
    <source>
        <dbReference type="RuleBase" id="RU000363"/>
    </source>
</evidence>
<dbReference type="InterPro" id="IPR020904">
    <property type="entry name" value="Sc_DH/Rdtase_CS"/>
</dbReference>
<dbReference type="PANTHER" id="PTHR44196">
    <property type="entry name" value="DEHYDROGENASE/REDUCTASE SDR FAMILY MEMBER 7B"/>
    <property type="match status" value="1"/>
</dbReference>
<comment type="similarity">
    <text evidence="1 3">Belongs to the short-chain dehydrogenases/reductases (SDR) family.</text>
</comment>
<dbReference type="SUPFAM" id="SSF51735">
    <property type="entry name" value="NAD(P)-binding Rossmann-fold domains"/>
    <property type="match status" value="1"/>
</dbReference>
<evidence type="ECO:0000256" key="1">
    <source>
        <dbReference type="ARBA" id="ARBA00006484"/>
    </source>
</evidence>
<name>A0ABT9TQP7_PAENI</name>
<gene>
    <name evidence="4" type="ORF">J2T10_003209</name>
</gene>
<dbReference type="InterPro" id="IPR036291">
    <property type="entry name" value="NAD(P)-bd_dom_sf"/>
</dbReference>
<dbReference type="EMBL" id="JAUSSW010000009">
    <property type="protein sequence ID" value="MDQ0103544.1"/>
    <property type="molecule type" value="Genomic_DNA"/>
</dbReference>
<dbReference type="PRINTS" id="PR00080">
    <property type="entry name" value="SDRFAMILY"/>
</dbReference>
<dbReference type="Gene3D" id="3.40.50.720">
    <property type="entry name" value="NAD(P)-binding Rossmann-like Domain"/>
    <property type="match status" value="1"/>
</dbReference>
<evidence type="ECO:0000256" key="2">
    <source>
        <dbReference type="ARBA" id="ARBA00023002"/>
    </source>
</evidence>
<dbReference type="Pfam" id="PF00106">
    <property type="entry name" value="adh_short"/>
    <property type="match status" value="1"/>
</dbReference>
<evidence type="ECO:0000313" key="5">
    <source>
        <dbReference type="Proteomes" id="UP001244563"/>
    </source>
</evidence>
<dbReference type="RefSeq" id="WP_306878875.1">
    <property type="nucleotide sequence ID" value="NZ_JAUSSW010000009.1"/>
</dbReference>
<reference evidence="4 5" key="1">
    <citation type="submission" date="2023-07" db="EMBL/GenBank/DDBJ databases">
        <title>Sorghum-associated microbial communities from plants grown in Nebraska, USA.</title>
        <authorList>
            <person name="Schachtman D."/>
        </authorList>
    </citation>
    <scope>NUCLEOTIDE SEQUENCE [LARGE SCALE GENOMIC DNA]</scope>
    <source>
        <strain evidence="4 5">CC523</strain>
    </source>
</reference>
<organism evidence="4 5">
    <name type="scientific">Paenarthrobacter nicotinovorans</name>
    <name type="common">Arthrobacter nicotinovorans</name>
    <dbReference type="NCBI Taxonomy" id="29320"/>
    <lineage>
        <taxon>Bacteria</taxon>
        <taxon>Bacillati</taxon>
        <taxon>Actinomycetota</taxon>
        <taxon>Actinomycetes</taxon>
        <taxon>Micrococcales</taxon>
        <taxon>Micrococcaceae</taxon>
        <taxon>Paenarthrobacter</taxon>
    </lineage>
</organism>
<sequence>MTMTYSDTTALITGASSGLGAEFAQRFAARGSNLVLVARRVDRLDDLAQQLRSEHGITVTVLPMDLGRVGVGAELFKELAGRGITVDTLINNAGFGTHGLLVEEDPAVIASEISLNVAALVDITRAFLPGMLESGKGALVNVASTAAFQPIPGMAVYGATKAFVLSFTEAVAHETKDSGLNVLALCPGATRTEFFDVLGSQSAAVGRMQTSAQVVETAIKALDRKVTPGSVVSGWMNRVGAAFAQRLPRAVTVAIAARAVQDS</sequence>
<keyword evidence="2" id="KW-0560">Oxidoreductase</keyword>
<dbReference type="Proteomes" id="UP001244563">
    <property type="component" value="Unassembled WGS sequence"/>
</dbReference>
<accession>A0ABT9TQP7</accession>
<dbReference type="PROSITE" id="PS00061">
    <property type="entry name" value="ADH_SHORT"/>
    <property type="match status" value="1"/>
</dbReference>
<comment type="caution">
    <text evidence="4">The sequence shown here is derived from an EMBL/GenBank/DDBJ whole genome shotgun (WGS) entry which is preliminary data.</text>
</comment>
<dbReference type="InterPro" id="IPR002347">
    <property type="entry name" value="SDR_fam"/>
</dbReference>
<proteinExistence type="inferred from homology"/>
<evidence type="ECO:0000313" key="4">
    <source>
        <dbReference type="EMBL" id="MDQ0103544.1"/>
    </source>
</evidence>
<protein>
    <submittedName>
        <fullName evidence="4">Short-subunit dehydrogenase</fullName>
    </submittedName>
</protein>
<keyword evidence="5" id="KW-1185">Reference proteome</keyword>
<dbReference type="PIRSF" id="PIRSF000126">
    <property type="entry name" value="11-beta-HSD1"/>
    <property type="match status" value="1"/>
</dbReference>